<feature type="region of interest" description="Disordered" evidence="1">
    <location>
        <begin position="89"/>
        <end position="108"/>
    </location>
</feature>
<feature type="compositionally biased region" description="Acidic residues" evidence="1">
    <location>
        <begin position="89"/>
        <end position="105"/>
    </location>
</feature>
<evidence type="ECO:0000313" key="2">
    <source>
        <dbReference type="EMBL" id="KAA6378382.1"/>
    </source>
</evidence>
<dbReference type="AlphaFoldDB" id="A0A5J4V7H2"/>
<gene>
    <name evidence="2" type="ORF">EZS28_026090</name>
</gene>
<proteinExistence type="predicted"/>
<dbReference type="Proteomes" id="UP000324800">
    <property type="component" value="Unassembled WGS sequence"/>
</dbReference>
<feature type="region of interest" description="Disordered" evidence="1">
    <location>
        <begin position="133"/>
        <end position="159"/>
    </location>
</feature>
<evidence type="ECO:0000256" key="1">
    <source>
        <dbReference type="SAM" id="MobiDB-lite"/>
    </source>
</evidence>
<sequence length="159" mass="18794">MMSVGKVKGTPLWENSQFQKYFIGGLVYVCVLRKMEFALSRSSQFIQNLEELSVRKEGGMISKLGKEIAEAFGVTMWGIRRVTRSIYEEVEDNDEDQNDNEEDNDSEYKLTREFMHKKKHKRNDENVLEQIIELNESDSMKEEYESLPVEQRKRRNIDE</sequence>
<comment type="caution">
    <text evidence="2">The sequence shown here is derived from an EMBL/GenBank/DDBJ whole genome shotgun (WGS) entry which is preliminary data.</text>
</comment>
<name>A0A5J4V7H2_9EUKA</name>
<reference evidence="2 3" key="1">
    <citation type="submission" date="2019-03" db="EMBL/GenBank/DDBJ databases">
        <title>Single cell metagenomics reveals metabolic interactions within the superorganism composed of flagellate Streblomastix strix and complex community of Bacteroidetes bacteria on its surface.</title>
        <authorList>
            <person name="Treitli S.C."/>
            <person name="Kolisko M."/>
            <person name="Husnik F."/>
            <person name="Keeling P."/>
            <person name="Hampl V."/>
        </authorList>
    </citation>
    <scope>NUCLEOTIDE SEQUENCE [LARGE SCALE GENOMIC DNA]</scope>
    <source>
        <strain evidence="2">ST1C</strain>
    </source>
</reference>
<organism evidence="2 3">
    <name type="scientific">Streblomastix strix</name>
    <dbReference type="NCBI Taxonomy" id="222440"/>
    <lineage>
        <taxon>Eukaryota</taxon>
        <taxon>Metamonada</taxon>
        <taxon>Preaxostyla</taxon>
        <taxon>Oxymonadida</taxon>
        <taxon>Streblomastigidae</taxon>
        <taxon>Streblomastix</taxon>
    </lineage>
</organism>
<evidence type="ECO:0000313" key="3">
    <source>
        <dbReference type="Proteomes" id="UP000324800"/>
    </source>
</evidence>
<protein>
    <submittedName>
        <fullName evidence="2">Uncharacterized protein</fullName>
    </submittedName>
</protein>
<accession>A0A5J4V7H2</accession>
<dbReference type="EMBL" id="SNRW01009185">
    <property type="protein sequence ID" value="KAA6378382.1"/>
    <property type="molecule type" value="Genomic_DNA"/>
</dbReference>